<accession>A0ABV3ZAA0</accession>
<evidence type="ECO:0000313" key="2">
    <source>
        <dbReference type="EMBL" id="MEX6686784.1"/>
    </source>
</evidence>
<dbReference type="SMART" id="SM00880">
    <property type="entry name" value="CHAD"/>
    <property type="match status" value="1"/>
</dbReference>
<name>A0ABV3ZAA0_9BACT</name>
<protein>
    <submittedName>
        <fullName evidence="2">CHAD domain-containing protein</fullName>
    </submittedName>
</protein>
<dbReference type="Proteomes" id="UP001560573">
    <property type="component" value="Unassembled WGS sequence"/>
</dbReference>
<proteinExistence type="predicted"/>
<dbReference type="PANTHER" id="PTHR39339:SF1">
    <property type="entry name" value="CHAD DOMAIN-CONTAINING PROTEIN"/>
    <property type="match status" value="1"/>
</dbReference>
<feature type="domain" description="CHAD" evidence="1">
    <location>
        <begin position="8"/>
        <end position="250"/>
    </location>
</feature>
<gene>
    <name evidence="2" type="ORF">QTN47_04720</name>
</gene>
<dbReference type="InterPro" id="IPR038186">
    <property type="entry name" value="CHAD_dom_sf"/>
</dbReference>
<evidence type="ECO:0000313" key="3">
    <source>
        <dbReference type="Proteomes" id="UP001560573"/>
    </source>
</evidence>
<keyword evidence="3" id="KW-1185">Reference proteome</keyword>
<dbReference type="InterPro" id="IPR007899">
    <property type="entry name" value="CHAD_dom"/>
</dbReference>
<dbReference type="Gene3D" id="1.40.20.10">
    <property type="entry name" value="CHAD domain"/>
    <property type="match status" value="1"/>
</dbReference>
<evidence type="ECO:0000259" key="1">
    <source>
        <dbReference type="SMART" id="SM00880"/>
    </source>
</evidence>
<organism evidence="2 3">
    <name type="scientific">Danxiaibacter flavus</name>
    <dbReference type="NCBI Taxonomy" id="3049108"/>
    <lineage>
        <taxon>Bacteria</taxon>
        <taxon>Pseudomonadati</taxon>
        <taxon>Bacteroidota</taxon>
        <taxon>Chitinophagia</taxon>
        <taxon>Chitinophagales</taxon>
        <taxon>Chitinophagaceae</taxon>
        <taxon>Danxiaibacter</taxon>
    </lineage>
</organism>
<reference evidence="2 3" key="1">
    <citation type="submission" date="2023-07" db="EMBL/GenBank/DDBJ databases">
        <authorList>
            <person name="Lian W.-H."/>
        </authorList>
    </citation>
    <scope>NUCLEOTIDE SEQUENCE [LARGE SCALE GENOMIC DNA]</scope>
    <source>
        <strain evidence="2 3">SYSU DXS3180</strain>
    </source>
</reference>
<dbReference type="RefSeq" id="WP_369328179.1">
    <property type="nucleotide sequence ID" value="NZ_JAULBC010000001.1"/>
</dbReference>
<comment type="caution">
    <text evidence="2">The sequence shown here is derived from an EMBL/GenBank/DDBJ whole genome shotgun (WGS) entry which is preliminary data.</text>
</comment>
<dbReference type="Pfam" id="PF05235">
    <property type="entry name" value="CHAD"/>
    <property type="match status" value="1"/>
</dbReference>
<sequence>MHTPLQKYFAQRVKNLFNHFHDFELNGDDVSLHDLRVEMKKLRSIIRFLQQIYPKQKLKRPSHLLRSIFQVGGEIREAQLMAQWLQKNNAYIIEKEYFPPERLKHMTEAFMLRSDDYKKDLKEVVDSLDEFVNTTNEILAEQYFIDLNARVESMCRKNLLKTDWHELRKLIKLRIYAYNWVQHEEDFEDSVFPYYNKLQEAIGQWHDLEIVKDNFSQKQIYLSQDLEVQKDFNLVWDKLTTSLKQKEKIIEDLLSRQVVAD</sequence>
<dbReference type="EMBL" id="JAULBC010000001">
    <property type="protein sequence ID" value="MEX6686784.1"/>
    <property type="molecule type" value="Genomic_DNA"/>
</dbReference>
<dbReference type="PANTHER" id="PTHR39339">
    <property type="entry name" value="SLR1444 PROTEIN"/>
    <property type="match status" value="1"/>
</dbReference>